<dbReference type="PANTHER" id="PTHR42956">
    <property type="entry name" value="NITROGENASE IRON-MOLYBDENUM COFACTOR BIOSYNTHESIS PROTEIN NIFE"/>
    <property type="match status" value="1"/>
</dbReference>
<dbReference type="RefSeq" id="WP_212506323.1">
    <property type="nucleotide sequence ID" value="NZ_CP060696.1"/>
</dbReference>
<dbReference type="InterPro" id="IPR000510">
    <property type="entry name" value="Nase/OxRdtase_comp1"/>
</dbReference>
<dbReference type="Proteomes" id="UP000516046">
    <property type="component" value="Chromosome"/>
</dbReference>
<dbReference type="InterPro" id="IPR049939">
    <property type="entry name" value="NifE-like"/>
</dbReference>
<dbReference type="Pfam" id="PF00148">
    <property type="entry name" value="Oxidored_nitro"/>
    <property type="match status" value="1"/>
</dbReference>
<dbReference type="KEGG" id="caml:H6X83_09880"/>
<dbReference type="AlphaFoldDB" id="A0A7G9WEZ3"/>
<evidence type="ECO:0000313" key="3">
    <source>
        <dbReference type="Proteomes" id="UP000516046"/>
    </source>
</evidence>
<dbReference type="GO" id="GO:0016491">
    <property type="term" value="F:oxidoreductase activity"/>
    <property type="evidence" value="ECO:0007669"/>
    <property type="project" value="InterPro"/>
</dbReference>
<evidence type="ECO:0000259" key="1">
    <source>
        <dbReference type="Pfam" id="PF00148"/>
    </source>
</evidence>
<evidence type="ECO:0000313" key="2">
    <source>
        <dbReference type="EMBL" id="QNO17255.1"/>
    </source>
</evidence>
<dbReference type="PANTHER" id="PTHR42956:SF1">
    <property type="entry name" value="NITROGENASE IRON-MOLYBDENUM COFACTOR BIOSYNTHESIS PROTEIN NIFE"/>
    <property type="match status" value="1"/>
</dbReference>
<protein>
    <submittedName>
        <fullName evidence="2">Nitrogenase</fullName>
    </submittedName>
</protein>
<name>A0A7G9WEZ3_9FIRM</name>
<dbReference type="EMBL" id="CP060696">
    <property type="protein sequence ID" value="QNO17255.1"/>
    <property type="molecule type" value="Genomic_DNA"/>
</dbReference>
<feature type="domain" description="Nitrogenase/oxidoreductase component 1" evidence="1">
    <location>
        <begin position="61"/>
        <end position="453"/>
    </location>
</feature>
<reference evidence="2 3" key="1">
    <citation type="submission" date="2020-08" db="EMBL/GenBank/DDBJ databases">
        <authorList>
            <person name="Ren C."/>
            <person name="Gu Y."/>
            <person name="Xu Y."/>
        </authorList>
    </citation>
    <scope>NUCLEOTIDE SEQUENCE [LARGE SCALE GENOMIC DNA]</scope>
    <source>
        <strain evidence="2 3">LBM18003</strain>
    </source>
</reference>
<organism evidence="2 3">
    <name type="scientific">Caproicibacterium amylolyticum</name>
    <dbReference type="NCBI Taxonomy" id="2766537"/>
    <lineage>
        <taxon>Bacteria</taxon>
        <taxon>Bacillati</taxon>
        <taxon>Bacillota</taxon>
        <taxon>Clostridia</taxon>
        <taxon>Eubacteriales</taxon>
        <taxon>Oscillospiraceae</taxon>
        <taxon>Caproicibacterium</taxon>
    </lineage>
</organism>
<accession>A0A7G9WEZ3</accession>
<dbReference type="SUPFAM" id="SSF53807">
    <property type="entry name" value="Helical backbone' metal receptor"/>
    <property type="match status" value="1"/>
</dbReference>
<sequence length="487" mass="54818">MSFNFSTPNVPTREQRIGSITGYCGNLDDLVNKSRCGTLKNRERCFSQSSHCLSSCGINQLALIRDVAVIYHAPAGCSALAPGSKVLGTQLGVRVGKSYDTVIVGSDMDEDDTVFGAADSVRDITRHTFEVYHPKAIFISASCVSGVIGEDIDSLAEELQEELEIPVVAVHCEGFKSRIWATGFDIADHAVMEGLVKPPKEKRNVINFKNFFESQRPFITKLFRRFGYETQFLYTNSTVEELSHLSESAATVCICGTLGTYLGNALEETYGVPYVRSINPMGVIGFERWLREIGKTIHKSDEVEAYIKEQREIFMPQIEAVAKHLKGLRAVLGMGPGYTYEVARVLQELGIEVVWAAAWHYDYKYDNGQVPPALEYLQKHSPQNIRLSVADQQNYEVMNILNEYKPDLYFSRHPGSTVWAVKQGIPSVFVADEYMIFGYEGMLSFAKTVLDTVRNRSFEENLAARVKLPYTDWWYSQKNDAFLKEED</sequence>
<gene>
    <name evidence="2" type="ORF">H6X83_09880</name>
</gene>
<dbReference type="Gene3D" id="3.40.50.1980">
    <property type="entry name" value="Nitrogenase molybdenum iron protein domain"/>
    <property type="match status" value="3"/>
</dbReference>
<proteinExistence type="predicted"/>
<keyword evidence="3" id="KW-1185">Reference proteome</keyword>